<accession>A0A498P3D7</accession>
<evidence type="ECO:0000313" key="3">
    <source>
        <dbReference type="EMBL" id="RXN16001.1"/>
    </source>
</evidence>
<feature type="coiled-coil region" evidence="1">
    <location>
        <begin position="84"/>
        <end position="111"/>
    </location>
</feature>
<comment type="caution">
    <text evidence="4">The sequence shown here is derived from an EMBL/GenBank/DDBJ whole genome shotgun (WGS) entry which is preliminary data.</text>
</comment>
<keyword evidence="1" id="KW-0175">Coiled coil</keyword>
<evidence type="ECO:0000313" key="5">
    <source>
        <dbReference type="Proteomes" id="UP000290572"/>
    </source>
</evidence>
<dbReference type="AlphaFoldDB" id="A0A498P3D7"/>
<name>A0A498P3D7_LABRO</name>
<sequence length="175" mass="19107">MVATSSQEENQVAEGMIDDSLLMTQLVSELAKQREVLKEDMAALILNSVKPQQVSMDALHDTVNSFQSRLTSTEVIVGENFERLVAAESTINSLKAQNSLLTERLDDLENRSCHSNLRILNVPEGSESGKDPTVFVSEMLAEVMPEVFTSPPPLERAHRSLGPKPAAGNAMGQTK</sequence>
<organism evidence="4 5">
    <name type="scientific">Labeo rohita</name>
    <name type="common">Indian major carp</name>
    <name type="synonym">Cyprinus rohita</name>
    <dbReference type="NCBI Taxonomy" id="84645"/>
    <lineage>
        <taxon>Eukaryota</taxon>
        <taxon>Metazoa</taxon>
        <taxon>Chordata</taxon>
        <taxon>Craniata</taxon>
        <taxon>Vertebrata</taxon>
        <taxon>Euteleostomi</taxon>
        <taxon>Actinopterygii</taxon>
        <taxon>Neopterygii</taxon>
        <taxon>Teleostei</taxon>
        <taxon>Ostariophysi</taxon>
        <taxon>Cypriniformes</taxon>
        <taxon>Cyprinidae</taxon>
        <taxon>Labeoninae</taxon>
        <taxon>Labeonini</taxon>
        <taxon>Labeo</taxon>
    </lineage>
</organism>
<dbReference type="EMBL" id="QBIY01012814">
    <property type="protein sequence ID" value="RXN16001.1"/>
    <property type="molecule type" value="Genomic_DNA"/>
</dbReference>
<protein>
    <submittedName>
        <fullName evidence="4">Putative transposase element L1Md-A101/L1Md-A102/L1Md-A2</fullName>
    </submittedName>
</protein>
<reference evidence="4 5" key="1">
    <citation type="submission" date="2018-03" db="EMBL/GenBank/DDBJ databases">
        <title>Draft genome sequence of Rohu Carp (Labeo rohita).</title>
        <authorList>
            <person name="Das P."/>
            <person name="Kushwaha B."/>
            <person name="Joshi C.G."/>
            <person name="Kumar D."/>
            <person name="Nagpure N.S."/>
            <person name="Sahoo L."/>
            <person name="Das S.P."/>
            <person name="Bit A."/>
            <person name="Patnaik S."/>
            <person name="Meher P.K."/>
            <person name="Jayasankar P."/>
            <person name="Koringa P.G."/>
            <person name="Patel N.V."/>
            <person name="Hinsu A.T."/>
            <person name="Kumar R."/>
            <person name="Pandey M."/>
            <person name="Agarwal S."/>
            <person name="Srivastava S."/>
            <person name="Singh M."/>
            <person name="Iquebal M.A."/>
            <person name="Jaiswal S."/>
            <person name="Angadi U.B."/>
            <person name="Kumar N."/>
            <person name="Raza M."/>
            <person name="Shah T.M."/>
            <person name="Rai A."/>
            <person name="Jena J.K."/>
        </authorList>
    </citation>
    <scope>NUCLEOTIDE SEQUENCE [LARGE SCALE GENOMIC DNA]</scope>
    <source>
        <strain evidence="4">DASCIFA01</strain>
        <tissue evidence="4">Testis</tissue>
    </source>
</reference>
<feature type="region of interest" description="Disordered" evidence="2">
    <location>
        <begin position="149"/>
        <end position="175"/>
    </location>
</feature>
<evidence type="ECO:0000256" key="1">
    <source>
        <dbReference type="SAM" id="Coils"/>
    </source>
</evidence>
<evidence type="ECO:0000256" key="2">
    <source>
        <dbReference type="SAM" id="MobiDB-lite"/>
    </source>
</evidence>
<gene>
    <name evidence="4" type="ORF">ROHU_013907</name>
    <name evidence="3" type="ORF">ROHU_027807</name>
</gene>
<dbReference type="STRING" id="84645.A0A498P3D7"/>
<keyword evidence="5" id="KW-1185">Reference proteome</keyword>
<evidence type="ECO:0000313" key="4">
    <source>
        <dbReference type="EMBL" id="RXN38711.1"/>
    </source>
</evidence>
<dbReference type="PANTHER" id="PTHR11505">
    <property type="entry name" value="L1 TRANSPOSABLE ELEMENT-RELATED"/>
    <property type="match status" value="1"/>
</dbReference>
<dbReference type="Proteomes" id="UP000290572">
    <property type="component" value="Unassembled WGS sequence"/>
</dbReference>
<dbReference type="EMBL" id="QBIY01004559">
    <property type="protein sequence ID" value="RXN38711.1"/>
    <property type="molecule type" value="Genomic_DNA"/>
</dbReference>
<dbReference type="InterPro" id="IPR004244">
    <property type="entry name" value="Transposase_22"/>
</dbReference>
<proteinExistence type="predicted"/>
<dbReference type="Gene3D" id="3.30.70.1820">
    <property type="entry name" value="L1 transposable element, RRM domain"/>
    <property type="match status" value="1"/>
</dbReference>